<dbReference type="GO" id="GO:0009252">
    <property type="term" value="P:peptidoglycan biosynthetic process"/>
    <property type="evidence" value="ECO:0007669"/>
    <property type="project" value="UniProtKB-KW"/>
</dbReference>
<evidence type="ECO:0000256" key="19">
    <source>
        <dbReference type="ARBA" id="ARBA00023316"/>
    </source>
</evidence>
<dbReference type="GO" id="GO:0046677">
    <property type="term" value="P:response to antibiotic"/>
    <property type="evidence" value="ECO:0007669"/>
    <property type="project" value="UniProtKB-KW"/>
</dbReference>
<comment type="function">
    <text evidence="1">Cell wall formation. Synthesis of cross-linked peptidoglycan from the lipid intermediates. The enzyme has a penicillin-insensitive transglycosylase N-terminal domain (formation of linear glycan strands) and a penicillin-sensitive transpeptidase C-terminal domain (cross-linking of the peptide subunits).</text>
</comment>
<keyword evidence="5" id="KW-1003">Cell membrane</keyword>
<dbReference type="Gene3D" id="3.40.710.10">
    <property type="entry name" value="DD-peptidase/beta-lactamase superfamily"/>
    <property type="match status" value="1"/>
</dbReference>
<dbReference type="AlphaFoldDB" id="A0A9D1JIV7"/>
<keyword evidence="10 23" id="KW-0812">Transmembrane</keyword>
<name>A0A9D1JIV7_9FIRM</name>
<keyword evidence="6" id="KW-0121">Carboxypeptidase</keyword>
<evidence type="ECO:0000256" key="22">
    <source>
        <dbReference type="ARBA" id="ARBA00049902"/>
    </source>
</evidence>
<evidence type="ECO:0000259" key="25">
    <source>
        <dbReference type="Pfam" id="PF00912"/>
    </source>
</evidence>
<dbReference type="InterPro" id="IPR036950">
    <property type="entry name" value="PBP_transglycosylase"/>
</dbReference>
<comment type="caution">
    <text evidence="26">The sequence shown here is derived from an EMBL/GenBank/DDBJ whole genome shotgun (WGS) entry which is preliminary data.</text>
</comment>
<dbReference type="GO" id="GO:0071555">
    <property type="term" value="P:cell wall organization"/>
    <property type="evidence" value="ECO:0007669"/>
    <property type="project" value="UniProtKB-KW"/>
</dbReference>
<dbReference type="GO" id="GO:0006508">
    <property type="term" value="P:proteolysis"/>
    <property type="evidence" value="ECO:0007669"/>
    <property type="project" value="UniProtKB-KW"/>
</dbReference>
<evidence type="ECO:0000256" key="23">
    <source>
        <dbReference type="SAM" id="Phobius"/>
    </source>
</evidence>
<evidence type="ECO:0000256" key="16">
    <source>
        <dbReference type="ARBA" id="ARBA00023136"/>
    </source>
</evidence>
<dbReference type="GO" id="GO:0009002">
    <property type="term" value="F:serine-type D-Ala-D-Ala carboxypeptidase activity"/>
    <property type="evidence" value="ECO:0007669"/>
    <property type="project" value="UniProtKB-EC"/>
</dbReference>
<evidence type="ECO:0000256" key="1">
    <source>
        <dbReference type="ARBA" id="ARBA00002624"/>
    </source>
</evidence>
<evidence type="ECO:0000256" key="4">
    <source>
        <dbReference type="ARBA" id="ARBA00018638"/>
    </source>
</evidence>
<keyword evidence="14" id="KW-0573">Peptidoglycan synthesis</keyword>
<feature type="domain" description="Glycosyl transferase family 51" evidence="25">
    <location>
        <begin position="96"/>
        <end position="266"/>
    </location>
</feature>
<dbReference type="GO" id="GO:0008955">
    <property type="term" value="F:peptidoglycan glycosyltransferase activity"/>
    <property type="evidence" value="ECO:0007669"/>
    <property type="project" value="UniProtKB-EC"/>
</dbReference>
<evidence type="ECO:0000256" key="14">
    <source>
        <dbReference type="ARBA" id="ARBA00022984"/>
    </source>
</evidence>
<comment type="subcellular location">
    <subcellularLocation>
        <location evidence="2">Cell membrane</location>
        <topology evidence="2">Single-pass type II membrane protein</topology>
    </subcellularLocation>
</comment>
<keyword evidence="19" id="KW-0961">Cell wall biogenesis/degradation</keyword>
<keyword evidence="15 23" id="KW-1133">Transmembrane helix</keyword>
<dbReference type="InterPro" id="IPR050396">
    <property type="entry name" value="Glycosyltr_51/Transpeptidase"/>
</dbReference>
<dbReference type="GO" id="GO:0008658">
    <property type="term" value="F:penicillin binding"/>
    <property type="evidence" value="ECO:0007669"/>
    <property type="project" value="InterPro"/>
</dbReference>
<evidence type="ECO:0000256" key="17">
    <source>
        <dbReference type="ARBA" id="ARBA00023251"/>
    </source>
</evidence>
<evidence type="ECO:0000256" key="12">
    <source>
        <dbReference type="ARBA" id="ARBA00022960"/>
    </source>
</evidence>
<keyword evidence="18" id="KW-0511">Multifunctional enzyme</keyword>
<dbReference type="EC" id="3.4.16.4" evidence="3"/>
<accession>A0A9D1JIV7</accession>
<dbReference type="InterPro" id="IPR023346">
    <property type="entry name" value="Lysozyme-like_dom_sf"/>
</dbReference>
<evidence type="ECO:0000256" key="13">
    <source>
        <dbReference type="ARBA" id="ARBA00022968"/>
    </source>
</evidence>
<dbReference type="SUPFAM" id="SSF53955">
    <property type="entry name" value="Lysozyme-like"/>
    <property type="match status" value="1"/>
</dbReference>
<dbReference type="Gene3D" id="1.10.3810.10">
    <property type="entry name" value="Biosynthetic peptidoglycan transglycosylase-like"/>
    <property type="match status" value="1"/>
</dbReference>
<dbReference type="Proteomes" id="UP000823982">
    <property type="component" value="Unassembled WGS sequence"/>
</dbReference>
<evidence type="ECO:0000256" key="10">
    <source>
        <dbReference type="ARBA" id="ARBA00022692"/>
    </source>
</evidence>
<evidence type="ECO:0000256" key="8">
    <source>
        <dbReference type="ARBA" id="ARBA00022676"/>
    </source>
</evidence>
<dbReference type="GO" id="GO:0005886">
    <property type="term" value="C:plasma membrane"/>
    <property type="evidence" value="ECO:0007669"/>
    <property type="project" value="UniProtKB-SubCell"/>
</dbReference>
<evidence type="ECO:0000256" key="7">
    <source>
        <dbReference type="ARBA" id="ARBA00022670"/>
    </source>
</evidence>
<keyword evidence="11" id="KW-0378">Hydrolase</keyword>
<dbReference type="InterPro" id="IPR001264">
    <property type="entry name" value="Glyco_trans_51"/>
</dbReference>
<evidence type="ECO:0000256" key="2">
    <source>
        <dbReference type="ARBA" id="ARBA00004401"/>
    </source>
</evidence>
<comment type="catalytic activity">
    <reaction evidence="20">
        <text>Preferential cleavage: (Ac)2-L-Lys-D-Ala-|-D-Ala. Also transpeptidation of peptidyl-alanyl moieties that are N-acyl substituents of D-alanine.</text>
        <dbReference type="EC" id="3.4.16.4"/>
    </reaction>
</comment>
<evidence type="ECO:0000256" key="21">
    <source>
        <dbReference type="ARBA" id="ARBA00044770"/>
    </source>
</evidence>
<keyword evidence="13" id="KW-0735">Signal-anchor</keyword>
<evidence type="ECO:0000256" key="20">
    <source>
        <dbReference type="ARBA" id="ARBA00034000"/>
    </source>
</evidence>
<evidence type="ECO:0000256" key="15">
    <source>
        <dbReference type="ARBA" id="ARBA00022989"/>
    </source>
</evidence>
<evidence type="ECO:0000256" key="11">
    <source>
        <dbReference type="ARBA" id="ARBA00022801"/>
    </source>
</evidence>
<dbReference type="Pfam" id="PF00905">
    <property type="entry name" value="Transpeptidase"/>
    <property type="match status" value="1"/>
</dbReference>
<evidence type="ECO:0000256" key="6">
    <source>
        <dbReference type="ARBA" id="ARBA00022645"/>
    </source>
</evidence>
<gene>
    <name evidence="26" type="ORF">IAD01_06970</name>
</gene>
<dbReference type="PANTHER" id="PTHR32282:SF11">
    <property type="entry name" value="PENICILLIN-BINDING PROTEIN 1B"/>
    <property type="match status" value="1"/>
</dbReference>
<keyword evidence="9" id="KW-0808">Transferase</keyword>
<dbReference type="Pfam" id="PF00912">
    <property type="entry name" value="Transgly"/>
    <property type="match status" value="1"/>
</dbReference>
<organism evidence="26 27">
    <name type="scientific">Candidatus Faeciplasma gallinarum</name>
    <dbReference type="NCBI Taxonomy" id="2840799"/>
    <lineage>
        <taxon>Bacteria</taxon>
        <taxon>Bacillati</taxon>
        <taxon>Bacillota</taxon>
        <taxon>Clostridia</taxon>
        <taxon>Eubacteriales</taxon>
        <taxon>Oscillospiraceae</taxon>
        <taxon>Oscillospiraceae incertae sedis</taxon>
        <taxon>Candidatus Faeciplasma</taxon>
    </lineage>
</organism>
<feature type="transmembrane region" description="Helical" evidence="23">
    <location>
        <begin position="26"/>
        <end position="57"/>
    </location>
</feature>
<evidence type="ECO:0000313" key="27">
    <source>
        <dbReference type="Proteomes" id="UP000823982"/>
    </source>
</evidence>
<dbReference type="SUPFAM" id="SSF56601">
    <property type="entry name" value="beta-lactamase/transpeptidase-like"/>
    <property type="match status" value="1"/>
</dbReference>
<proteinExistence type="predicted"/>
<reference evidence="26" key="1">
    <citation type="submission" date="2020-10" db="EMBL/GenBank/DDBJ databases">
        <authorList>
            <person name="Gilroy R."/>
        </authorList>
    </citation>
    <scope>NUCLEOTIDE SEQUENCE</scope>
    <source>
        <strain evidence="26">CHK157-1446</strain>
    </source>
</reference>
<evidence type="ECO:0000313" key="26">
    <source>
        <dbReference type="EMBL" id="HIS25125.1"/>
    </source>
</evidence>
<dbReference type="EMBL" id="DVIR01000064">
    <property type="protein sequence ID" value="HIS25125.1"/>
    <property type="molecule type" value="Genomic_DNA"/>
</dbReference>
<dbReference type="GO" id="GO:0030288">
    <property type="term" value="C:outer membrane-bounded periplasmic space"/>
    <property type="evidence" value="ECO:0007669"/>
    <property type="project" value="TreeGrafter"/>
</dbReference>
<sequence>MNSSNRKSSKSILSKAKKITKPVKKLLSAIGIAIVCVLMVIVISVTIVGSALTVFVVNLMDDTSEVKLDNISSSYTTYIYAKSGDDWLVYDMISNEGEKRIWANLEEIPQHVRDAFIYSEDERFNSHDGVDFFGLAVAAMEIVTGQSRRGASTITQQTIKNITGDDDVEGIAGYERKIREIYRAVQLEKEYSKDDILEAYLNLVPLDNNIYGVQAASNYYFNKDVGQLSIAEAATIAAITKSPAANDPIDHPEANRERMEYILDKMLENGAISSEEYDQALTEELHLVGSMIYTDTGDDKVTDSSALSAYDNFDTVSSYYVDAAIFQAVDIFMDYYGLTWDEAYDKLKRGGYSIYTCVDLDIQKELEEKYLDLYTFSEDGNEDIPQSAFICMDYNGRILGVVGGIGEKESPMCLNRATMSLRQPGSAIKPLSAYSLAVERDLITWSSQFLDVPLLIEDSSSENGYLVWPRNYSTSGAYTSSWSKEYNFTFSALQRSLNTTAAQIVEMLTPSECFDFMYYRLHLSSLVLYQNGFTDIARSPMSVGALTEGLTLQDLVTAYQMFGNGGKYYESTFISRILDNSGEVIYQHSLLGEQVIDESTAYVMNRMLETVVSSSRGTGRLARLDGVELIAKTGTTQDWADLWFVGCTPQYVTGLWIGHDIPEEIDTSSCYGSPQMWKNIFGDIAEAGEIAEFTPSSMVVEREYCTVTGMIAGSNCTDTATGYYKKTNIPATCSGDHTPTAIDNVLAQLGRRDTAVIVTEGVDVAQYEALTGNRYTYVYELIKNWNNIS</sequence>
<protein>
    <recommendedName>
        <fullName evidence="4">Penicillin-binding protein 1A</fullName>
        <ecNumber evidence="21">2.4.99.28</ecNumber>
        <ecNumber evidence="3">3.4.16.4</ecNumber>
    </recommendedName>
</protein>
<keyword evidence="16 23" id="KW-0472">Membrane</keyword>
<evidence type="ECO:0000256" key="3">
    <source>
        <dbReference type="ARBA" id="ARBA00012448"/>
    </source>
</evidence>
<evidence type="ECO:0000256" key="18">
    <source>
        <dbReference type="ARBA" id="ARBA00023268"/>
    </source>
</evidence>
<evidence type="ECO:0000256" key="5">
    <source>
        <dbReference type="ARBA" id="ARBA00022475"/>
    </source>
</evidence>
<dbReference type="GO" id="GO:0008360">
    <property type="term" value="P:regulation of cell shape"/>
    <property type="evidence" value="ECO:0007669"/>
    <property type="project" value="UniProtKB-KW"/>
</dbReference>
<keyword evidence="7" id="KW-0645">Protease</keyword>
<evidence type="ECO:0000256" key="9">
    <source>
        <dbReference type="ARBA" id="ARBA00022679"/>
    </source>
</evidence>
<dbReference type="InterPro" id="IPR001460">
    <property type="entry name" value="PCN-bd_Tpept"/>
</dbReference>
<keyword evidence="8" id="KW-0328">Glycosyltransferase</keyword>
<reference evidence="26" key="2">
    <citation type="journal article" date="2021" name="PeerJ">
        <title>Extensive microbial diversity within the chicken gut microbiome revealed by metagenomics and culture.</title>
        <authorList>
            <person name="Gilroy R."/>
            <person name="Ravi A."/>
            <person name="Getino M."/>
            <person name="Pursley I."/>
            <person name="Horton D.L."/>
            <person name="Alikhan N.F."/>
            <person name="Baker D."/>
            <person name="Gharbi K."/>
            <person name="Hall N."/>
            <person name="Watson M."/>
            <person name="Adriaenssens E.M."/>
            <person name="Foster-Nyarko E."/>
            <person name="Jarju S."/>
            <person name="Secka A."/>
            <person name="Antonio M."/>
            <person name="Oren A."/>
            <person name="Chaudhuri R.R."/>
            <person name="La Ragione R."/>
            <person name="Hildebrand F."/>
            <person name="Pallen M.J."/>
        </authorList>
    </citation>
    <scope>NUCLEOTIDE SEQUENCE</scope>
    <source>
        <strain evidence="26">CHK157-1446</strain>
    </source>
</reference>
<dbReference type="InterPro" id="IPR012338">
    <property type="entry name" value="Beta-lactam/transpept-like"/>
</dbReference>
<feature type="domain" description="Penicillin-binding protein transpeptidase" evidence="24">
    <location>
        <begin position="412"/>
        <end position="650"/>
    </location>
</feature>
<dbReference type="EC" id="2.4.99.28" evidence="21"/>
<dbReference type="PANTHER" id="PTHR32282">
    <property type="entry name" value="BINDING PROTEIN TRANSPEPTIDASE, PUTATIVE-RELATED"/>
    <property type="match status" value="1"/>
</dbReference>
<evidence type="ECO:0000259" key="24">
    <source>
        <dbReference type="Pfam" id="PF00905"/>
    </source>
</evidence>
<keyword evidence="17" id="KW-0046">Antibiotic resistance</keyword>
<keyword evidence="12" id="KW-0133">Cell shape</keyword>
<comment type="catalytic activity">
    <reaction evidence="22">
        <text>[GlcNAc-(1-&gt;4)-Mur2Ac(oyl-L-Ala-gamma-D-Glu-L-Lys-D-Ala-D-Ala)](n)-di-trans,octa-cis-undecaprenyl diphosphate + beta-D-GlcNAc-(1-&gt;4)-Mur2Ac(oyl-L-Ala-gamma-D-Glu-L-Lys-D-Ala-D-Ala)-di-trans,octa-cis-undecaprenyl diphosphate = [GlcNAc-(1-&gt;4)-Mur2Ac(oyl-L-Ala-gamma-D-Glu-L-Lys-D-Ala-D-Ala)](n+1)-di-trans,octa-cis-undecaprenyl diphosphate + di-trans,octa-cis-undecaprenyl diphosphate + H(+)</text>
        <dbReference type="Rhea" id="RHEA:23708"/>
        <dbReference type="Rhea" id="RHEA-COMP:9602"/>
        <dbReference type="Rhea" id="RHEA-COMP:9603"/>
        <dbReference type="ChEBI" id="CHEBI:15378"/>
        <dbReference type="ChEBI" id="CHEBI:58405"/>
        <dbReference type="ChEBI" id="CHEBI:60033"/>
        <dbReference type="ChEBI" id="CHEBI:78435"/>
        <dbReference type="EC" id="2.4.99.28"/>
    </reaction>
</comment>